<keyword evidence="1" id="KW-0472">Membrane</keyword>
<dbReference type="AlphaFoldDB" id="X6NXX4"/>
<name>X6NXX4_RETFI</name>
<keyword evidence="1" id="KW-0812">Transmembrane</keyword>
<sequence>MKTNKGKNELNYQMMLFKLNTGLSIEYDEDNNTFQFHQIPVCDDIVSFIDTYICIFFGVWSSDYGNNTVFSKSVHKYSIQENKLMTFKNTLHSHLNLCVAILREDNACVDIIRENNKDNHIKTKVYVGSSILVIIFFNQINLIT</sequence>
<evidence type="ECO:0000313" key="2">
    <source>
        <dbReference type="EMBL" id="ETO30733.1"/>
    </source>
</evidence>
<reference evidence="2 3" key="1">
    <citation type="journal article" date="2013" name="Curr. Biol.">
        <title>The Genome of the Foraminiferan Reticulomyxa filosa.</title>
        <authorList>
            <person name="Glockner G."/>
            <person name="Hulsmann N."/>
            <person name="Schleicher M."/>
            <person name="Noegel A.A."/>
            <person name="Eichinger L."/>
            <person name="Gallinger C."/>
            <person name="Pawlowski J."/>
            <person name="Sierra R."/>
            <person name="Euteneuer U."/>
            <person name="Pillet L."/>
            <person name="Moustafa A."/>
            <person name="Platzer M."/>
            <person name="Groth M."/>
            <person name="Szafranski K."/>
            <person name="Schliwa M."/>
        </authorList>
    </citation>
    <scope>NUCLEOTIDE SEQUENCE [LARGE SCALE GENOMIC DNA]</scope>
</reference>
<keyword evidence="1" id="KW-1133">Transmembrane helix</keyword>
<accession>X6NXX4</accession>
<dbReference type="EMBL" id="ASPP01005339">
    <property type="protein sequence ID" value="ETO30733.1"/>
    <property type="molecule type" value="Genomic_DNA"/>
</dbReference>
<protein>
    <submittedName>
        <fullName evidence="2">Uncharacterized protein</fullName>
    </submittedName>
</protein>
<dbReference type="Proteomes" id="UP000023152">
    <property type="component" value="Unassembled WGS sequence"/>
</dbReference>
<gene>
    <name evidence="2" type="ORF">RFI_06388</name>
</gene>
<evidence type="ECO:0000313" key="3">
    <source>
        <dbReference type="Proteomes" id="UP000023152"/>
    </source>
</evidence>
<evidence type="ECO:0000256" key="1">
    <source>
        <dbReference type="SAM" id="Phobius"/>
    </source>
</evidence>
<proteinExistence type="predicted"/>
<feature type="transmembrane region" description="Helical" evidence="1">
    <location>
        <begin position="125"/>
        <end position="143"/>
    </location>
</feature>
<comment type="caution">
    <text evidence="2">The sequence shown here is derived from an EMBL/GenBank/DDBJ whole genome shotgun (WGS) entry which is preliminary data.</text>
</comment>
<organism evidence="2 3">
    <name type="scientific">Reticulomyxa filosa</name>
    <dbReference type="NCBI Taxonomy" id="46433"/>
    <lineage>
        <taxon>Eukaryota</taxon>
        <taxon>Sar</taxon>
        <taxon>Rhizaria</taxon>
        <taxon>Retaria</taxon>
        <taxon>Foraminifera</taxon>
        <taxon>Monothalamids</taxon>
        <taxon>Reticulomyxidae</taxon>
        <taxon>Reticulomyxa</taxon>
    </lineage>
</organism>
<keyword evidence="3" id="KW-1185">Reference proteome</keyword>